<dbReference type="GO" id="GO:0004176">
    <property type="term" value="F:ATP-dependent peptidase activity"/>
    <property type="evidence" value="ECO:0007669"/>
    <property type="project" value="UniProtKB-UniRule"/>
</dbReference>
<evidence type="ECO:0000256" key="4">
    <source>
        <dbReference type="ARBA" id="ARBA00022741"/>
    </source>
</evidence>
<dbReference type="EC" id="3.4.21.53" evidence="10 11"/>
<evidence type="ECO:0000256" key="5">
    <source>
        <dbReference type="ARBA" id="ARBA00022801"/>
    </source>
</evidence>
<dbReference type="Gene3D" id="3.40.50.300">
    <property type="entry name" value="P-loop containing nucleotide triphosphate hydrolases"/>
    <property type="match status" value="1"/>
</dbReference>
<keyword evidence="19" id="KW-1185">Reference proteome</keyword>
<dbReference type="GO" id="GO:0043565">
    <property type="term" value="F:sequence-specific DNA binding"/>
    <property type="evidence" value="ECO:0007669"/>
    <property type="project" value="UniProtKB-UniRule"/>
</dbReference>
<dbReference type="AlphaFoldDB" id="A0A5C0UGA6"/>
<dbReference type="SUPFAM" id="SSF88697">
    <property type="entry name" value="PUA domain-like"/>
    <property type="match status" value="1"/>
</dbReference>
<dbReference type="Proteomes" id="UP000324924">
    <property type="component" value="Chromosome"/>
</dbReference>
<feature type="active site" evidence="10 12">
    <location>
        <position position="682"/>
    </location>
</feature>
<dbReference type="InterPro" id="IPR003111">
    <property type="entry name" value="Lon_prtase_N"/>
</dbReference>
<evidence type="ECO:0000256" key="6">
    <source>
        <dbReference type="ARBA" id="ARBA00022825"/>
    </source>
</evidence>
<sequence>MTLEEKNSEIHLDKSERSIAVIPLKNSVMIPGSVLPIFIGRKISAKAIEYKKGKEVVFLTQKDPLVESPTFDDLYKIGTLGEIAYVFELSDGTLKIFVEGKKRVKIKKELKTDPFLEATFEILQEEKNEFKSESISIRSLIKSFGQYLKIVGQYPSDLLVSISSMSDAGRISDIITENTFLKLHQKQEILEELNLEKRVNLINQLIESEIEAVELEDKIRKRIKKQVAKTQRDYILQEQIKAIQKELNSGEENEISNYKKKIKTLKLSKEAKEKLNQEIKKLSTMSPLSSEASIVRNYLEVVLELPWNKKQKLNESFRKAKKILDNNHYGLEKIKEIIFELLALQKRSKSVKNSVLCFLGPPGVGKTSLAKNIAEAMGRSFVRIPLGGVQDEAEIRGHRRTYVGAMPGKIIQGLKKANFSNPLVLLDEIGSINYSYRGDPASALLEVLDPEQNSHFQDHYLELEYDLSDCMFIATANELNLPPALLDRLDVINLSGYTEQEKVKIAEKHLIPKQKELHHLKNDEITFSEGSIEEVIRKHTREAGVRNLDREIAKISRKVLKKIESESINSIEIHKENVKDFCGIEKYSSDAAELVDRTGVTTGMGWTPMGGDIMYVEATIYKGSGKIVTTGKLGDVMKESIQIALSLLKSKAEEFKIDQDLLKNSDIHVHFPEGAISKDGPSAGITTCCSILSALTSKKIKSNLAMTGEISLRGRLLKIGGVREKVLAAHRSGIRNIILPEENKCSVEEIPENVRKTLNIMLCDKVEEVLEYAIV</sequence>
<dbReference type="InterPro" id="IPR027543">
    <property type="entry name" value="Lon_bac"/>
</dbReference>
<dbReference type="HAMAP" id="MF_01973">
    <property type="entry name" value="lon_bact"/>
    <property type="match status" value="1"/>
</dbReference>
<dbReference type="Gene3D" id="2.30.130.40">
    <property type="entry name" value="LON domain-like"/>
    <property type="match status" value="1"/>
</dbReference>
<feature type="domain" description="Lon N-terminal" evidence="17">
    <location>
        <begin position="19"/>
        <end position="210"/>
    </location>
</feature>
<dbReference type="CDD" id="cd19500">
    <property type="entry name" value="RecA-like_Lon"/>
    <property type="match status" value="1"/>
</dbReference>
<dbReference type="InterPro" id="IPR003593">
    <property type="entry name" value="AAA+_ATPase"/>
</dbReference>
<dbReference type="PIRSF" id="PIRSF001174">
    <property type="entry name" value="Lon_proteas"/>
    <property type="match status" value="1"/>
</dbReference>
<dbReference type="InterPro" id="IPR004815">
    <property type="entry name" value="Lon_bac/euk-typ"/>
</dbReference>
<evidence type="ECO:0000256" key="10">
    <source>
        <dbReference type="HAMAP-Rule" id="MF_01973"/>
    </source>
</evidence>
<dbReference type="InterPro" id="IPR014721">
    <property type="entry name" value="Ribsml_uS5_D2-typ_fold_subgr"/>
</dbReference>
<dbReference type="InterPro" id="IPR008269">
    <property type="entry name" value="Lon_proteolytic"/>
</dbReference>
<dbReference type="InterPro" id="IPR027065">
    <property type="entry name" value="Lon_Prtase"/>
</dbReference>
<evidence type="ECO:0000256" key="3">
    <source>
        <dbReference type="ARBA" id="ARBA00022670"/>
    </source>
</evidence>
<dbReference type="PANTHER" id="PTHR10046">
    <property type="entry name" value="ATP DEPENDENT LON PROTEASE FAMILY MEMBER"/>
    <property type="match status" value="1"/>
</dbReference>
<dbReference type="GO" id="GO:0005524">
    <property type="term" value="F:ATP binding"/>
    <property type="evidence" value="ECO:0007669"/>
    <property type="project" value="UniProtKB-UniRule"/>
</dbReference>
<evidence type="ECO:0000256" key="14">
    <source>
        <dbReference type="PROSITE-ProRule" id="PRU01122"/>
    </source>
</evidence>
<dbReference type="Pfam" id="PF00004">
    <property type="entry name" value="AAA"/>
    <property type="match status" value="1"/>
</dbReference>
<feature type="active site" evidence="10 12">
    <location>
        <position position="725"/>
    </location>
</feature>
<evidence type="ECO:0000256" key="8">
    <source>
        <dbReference type="ARBA" id="ARBA00023016"/>
    </source>
</evidence>
<dbReference type="GO" id="GO:0005737">
    <property type="term" value="C:cytoplasm"/>
    <property type="evidence" value="ECO:0007669"/>
    <property type="project" value="UniProtKB-SubCell"/>
</dbReference>
<evidence type="ECO:0000256" key="2">
    <source>
        <dbReference type="ARBA" id="ARBA00022490"/>
    </source>
</evidence>
<dbReference type="SMART" id="SM00464">
    <property type="entry name" value="LON"/>
    <property type="match status" value="1"/>
</dbReference>
<comment type="subcellular location">
    <subcellularLocation>
        <location evidence="1 10 11">Cytoplasm</location>
    </subcellularLocation>
</comment>
<evidence type="ECO:0000256" key="9">
    <source>
        <dbReference type="ARBA" id="ARBA00050665"/>
    </source>
</evidence>
<dbReference type="GO" id="GO:0016887">
    <property type="term" value="F:ATP hydrolysis activity"/>
    <property type="evidence" value="ECO:0007669"/>
    <property type="project" value="UniProtKB-UniRule"/>
</dbReference>
<dbReference type="InterPro" id="IPR015947">
    <property type="entry name" value="PUA-like_sf"/>
</dbReference>
<keyword evidence="3 10" id="KW-0645">Protease</keyword>
<keyword evidence="5 10" id="KW-0378">Hydrolase</keyword>
<dbReference type="NCBIfam" id="TIGR00763">
    <property type="entry name" value="lon"/>
    <property type="match status" value="1"/>
</dbReference>
<dbReference type="InterPro" id="IPR003959">
    <property type="entry name" value="ATPase_AAA_core"/>
</dbReference>
<feature type="domain" description="Lon proteolytic" evidence="16">
    <location>
        <begin position="595"/>
        <end position="775"/>
    </location>
</feature>
<dbReference type="RefSeq" id="WP_148972221.1">
    <property type="nucleotide sequence ID" value="NZ_CP043314.1"/>
</dbReference>
<evidence type="ECO:0000256" key="7">
    <source>
        <dbReference type="ARBA" id="ARBA00022840"/>
    </source>
</evidence>
<feature type="binding site" evidence="10 13">
    <location>
        <begin position="360"/>
        <end position="367"/>
    </location>
    <ligand>
        <name>ATP</name>
        <dbReference type="ChEBI" id="CHEBI:30616"/>
    </ligand>
</feature>
<name>A0A5C0UGA6_9PROT</name>
<evidence type="ECO:0000256" key="11">
    <source>
        <dbReference type="PIRNR" id="PIRNR001174"/>
    </source>
</evidence>
<keyword evidence="15" id="KW-0175">Coiled coil</keyword>
<keyword evidence="4 10" id="KW-0547">Nucleotide-binding</keyword>
<proteinExistence type="evidence at transcript level"/>
<dbReference type="InterPro" id="IPR046336">
    <property type="entry name" value="Lon_prtase_N_sf"/>
</dbReference>
<dbReference type="Gene3D" id="3.30.230.10">
    <property type="match status" value="1"/>
</dbReference>
<dbReference type="SMART" id="SM00382">
    <property type="entry name" value="AAA"/>
    <property type="match status" value="1"/>
</dbReference>
<gene>
    <name evidence="10 18" type="primary">lon</name>
    <name evidence="18" type="ORF">FZC36_01445</name>
</gene>
<evidence type="ECO:0000256" key="12">
    <source>
        <dbReference type="PIRSR" id="PIRSR001174-1"/>
    </source>
</evidence>
<dbReference type="PROSITE" id="PS51787">
    <property type="entry name" value="LON_N"/>
    <property type="match status" value="1"/>
</dbReference>
<keyword evidence="7 10" id="KW-0067">ATP-binding</keyword>
<comment type="function">
    <text evidence="10">ATP-dependent serine protease that mediates the selective degradation of mutant and abnormal proteins as well as certain short-lived regulatory proteins. Required for cellular homeostasis and for survival from DNA damage and developmental changes induced by stress. Degrades polypeptides processively to yield small peptide fragments that are 5 to 10 amino acids long. Binds to DNA in a double-stranded, site-specific manner.</text>
</comment>
<reference evidence="18 19" key="1">
    <citation type="submission" date="2019-08" db="EMBL/GenBank/DDBJ databases">
        <title>Highly reduced genomes of protist endosymbionts show evolutionary convergence.</title>
        <authorList>
            <person name="George E."/>
            <person name="Husnik F."/>
            <person name="Tashyreva D."/>
            <person name="Prokopchuk G."/>
            <person name="Horak A."/>
            <person name="Kwong W.K."/>
            <person name="Lukes J."/>
            <person name="Keeling P.J."/>
        </authorList>
    </citation>
    <scope>NUCLEOTIDE SEQUENCE [LARGE SCALE GENOMIC DNA]</scope>
    <source>
        <strain evidence="18">1604HC</strain>
    </source>
</reference>
<dbReference type="OrthoDB" id="9803599at2"/>
<evidence type="ECO:0000256" key="15">
    <source>
        <dbReference type="SAM" id="Coils"/>
    </source>
</evidence>
<dbReference type="GO" id="GO:0006515">
    <property type="term" value="P:protein quality control for misfolded or incompletely synthesized proteins"/>
    <property type="evidence" value="ECO:0007669"/>
    <property type="project" value="UniProtKB-UniRule"/>
</dbReference>
<dbReference type="FunFam" id="3.40.50.300:FF:000021">
    <property type="entry name" value="Lon protease homolog"/>
    <property type="match status" value="1"/>
</dbReference>
<dbReference type="InterPro" id="IPR020568">
    <property type="entry name" value="Ribosomal_Su5_D2-typ_SF"/>
</dbReference>
<dbReference type="GO" id="GO:0034605">
    <property type="term" value="P:cellular response to heat"/>
    <property type="evidence" value="ECO:0007669"/>
    <property type="project" value="UniProtKB-UniRule"/>
</dbReference>
<dbReference type="Gene3D" id="1.20.5.5270">
    <property type="match status" value="1"/>
</dbReference>
<evidence type="ECO:0000256" key="13">
    <source>
        <dbReference type="PIRSR" id="PIRSR001174-2"/>
    </source>
</evidence>
<dbReference type="Pfam" id="PF05362">
    <property type="entry name" value="Lon_C"/>
    <property type="match status" value="1"/>
</dbReference>
<dbReference type="InterPro" id="IPR054594">
    <property type="entry name" value="Lon_lid"/>
</dbReference>
<comment type="subunit">
    <text evidence="10 11">Homohexamer. Organized in a ring with a central cavity.</text>
</comment>
<dbReference type="PROSITE" id="PS51786">
    <property type="entry name" value="LON_PROTEOLYTIC"/>
    <property type="match status" value="1"/>
</dbReference>
<organism evidence="18 19">
    <name type="scientific">Candidatus Nesciobacter abundans</name>
    <dbReference type="NCBI Taxonomy" id="2601668"/>
    <lineage>
        <taxon>Bacteria</taxon>
        <taxon>Pseudomonadati</taxon>
        <taxon>Pseudomonadota</taxon>
        <taxon>Alphaproteobacteria</taxon>
        <taxon>Holosporales</taxon>
        <taxon>Holosporaceae</taxon>
        <taxon>Candidatus Nesciobacter</taxon>
    </lineage>
</organism>
<dbReference type="Pfam" id="PF22667">
    <property type="entry name" value="Lon_lid"/>
    <property type="match status" value="1"/>
</dbReference>
<evidence type="ECO:0000313" key="19">
    <source>
        <dbReference type="Proteomes" id="UP000324924"/>
    </source>
</evidence>
<dbReference type="SUPFAM" id="SSF54211">
    <property type="entry name" value="Ribosomal protein S5 domain 2-like"/>
    <property type="match status" value="1"/>
</dbReference>
<dbReference type="Gene3D" id="1.10.8.60">
    <property type="match status" value="1"/>
</dbReference>
<evidence type="ECO:0000259" key="17">
    <source>
        <dbReference type="PROSITE" id="PS51787"/>
    </source>
</evidence>
<accession>A0A5C0UGA6</accession>
<dbReference type="SUPFAM" id="SSF52540">
    <property type="entry name" value="P-loop containing nucleoside triphosphate hydrolases"/>
    <property type="match status" value="1"/>
</dbReference>
<keyword evidence="8 10" id="KW-0346">Stress response</keyword>
<dbReference type="EMBL" id="CP043314">
    <property type="protein sequence ID" value="QEK39098.1"/>
    <property type="molecule type" value="Genomic_DNA"/>
</dbReference>
<feature type="coiled-coil region" evidence="15">
    <location>
        <begin position="248"/>
        <end position="285"/>
    </location>
</feature>
<dbReference type="KEGG" id="nabu:FZC36_01445"/>
<evidence type="ECO:0000313" key="18">
    <source>
        <dbReference type="EMBL" id="QEK39098.1"/>
    </source>
</evidence>
<comment type="similarity">
    <text evidence="10 11 14">Belongs to the peptidase S16 family.</text>
</comment>
<dbReference type="PRINTS" id="PR00830">
    <property type="entry name" value="ENDOLAPTASE"/>
</dbReference>
<comment type="catalytic activity">
    <reaction evidence="9 10 11 14">
        <text>Hydrolysis of proteins in presence of ATP.</text>
        <dbReference type="EC" id="3.4.21.53"/>
    </reaction>
</comment>
<dbReference type="Pfam" id="PF02190">
    <property type="entry name" value="LON_substr_bdg"/>
    <property type="match status" value="1"/>
</dbReference>
<dbReference type="InterPro" id="IPR027417">
    <property type="entry name" value="P-loop_NTPase"/>
</dbReference>
<keyword evidence="2 10" id="KW-0963">Cytoplasm</keyword>
<keyword evidence="6 10" id="KW-0720">Serine protease</keyword>
<dbReference type="GO" id="GO:0004252">
    <property type="term" value="F:serine-type endopeptidase activity"/>
    <property type="evidence" value="ECO:0007669"/>
    <property type="project" value="UniProtKB-UniRule"/>
</dbReference>
<evidence type="ECO:0000259" key="16">
    <source>
        <dbReference type="PROSITE" id="PS51786"/>
    </source>
</evidence>
<protein>
    <recommendedName>
        <fullName evidence="10 11">Lon protease</fullName>
        <ecNumber evidence="10 11">3.4.21.53</ecNumber>
    </recommendedName>
    <alternativeName>
        <fullName evidence="10">ATP-dependent protease La</fullName>
    </alternativeName>
</protein>
<evidence type="ECO:0000256" key="1">
    <source>
        <dbReference type="ARBA" id="ARBA00004496"/>
    </source>
</evidence>
<dbReference type="Gene3D" id="1.20.58.1480">
    <property type="match status" value="1"/>
</dbReference>
<comment type="induction">
    <text evidence="10">By heat shock.</text>
</comment>